<organism evidence="1">
    <name type="scientific">uncultured marine thaumarchaeote KM3_156_A10</name>
    <dbReference type="NCBI Taxonomy" id="1456021"/>
    <lineage>
        <taxon>Archaea</taxon>
        <taxon>Nitrososphaerota</taxon>
        <taxon>environmental samples</taxon>
    </lineage>
</organism>
<sequence length="76" mass="8636">MRKMTCKNICVEYKAKKPIGGMRYLVGQKRCQNCGIFINWDGVRCPCCSTKLRSGPRRRGLKQLIVESLQTTVSTP</sequence>
<name>A0A075GEZ5_9ARCH</name>
<reference evidence="1" key="1">
    <citation type="journal article" date="2014" name="Genome Biol. Evol.">
        <title>Pangenome evidence for extensive interdomain horizontal transfer affecting lineage core and shell genes in uncultured planktonic thaumarchaeota and euryarchaeota.</title>
        <authorList>
            <person name="Deschamps P."/>
            <person name="Zivanovic Y."/>
            <person name="Moreira D."/>
            <person name="Rodriguez-Valera F."/>
            <person name="Lopez-Garcia P."/>
        </authorList>
    </citation>
    <scope>NUCLEOTIDE SEQUENCE</scope>
</reference>
<protein>
    <submittedName>
        <fullName evidence="1">Uncharacterized protein</fullName>
    </submittedName>
</protein>
<dbReference type="AlphaFoldDB" id="A0A075GEZ5"/>
<proteinExistence type="predicted"/>
<dbReference type="EMBL" id="KF900646">
    <property type="protein sequence ID" value="AIF02299.1"/>
    <property type="molecule type" value="Genomic_DNA"/>
</dbReference>
<evidence type="ECO:0000313" key="1">
    <source>
        <dbReference type="EMBL" id="AIF02299.1"/>
    </source>
</evidence>
<accession>A0A075GEZ5</accession>